<evidence type="ECO:0000313" key="8">
    <source>
        <dbReference type="EMBL" id="SVD56050.1"/>
    </source>
</evidence>
<keyword evidence="2" id="KW-0813">Transport</keyword>
<dbReference type="InterPro" id="IPR051475">
    <property type="entry name" value="Diverse_Ion_Transporter"/>
</dbReference>
<dbReference type="EMBL" id="UINC01158481">
    <property type="protein sequence ID" value="SVD56050.1"/>
    <property type="molecule type" value="Genomic_DNA"/>
</dbReference>
<evidence type="ECO:0000256" key="2">
    <source>
        <dbReference type="ARBA" id="ARBA00022448"/>
    </source>
</evidence>
<dbReference type="GO" id="GO:0016020">
    <property type="term" value="C:membrane"/>
    <property type="evidence" value="ECO:0007669"/>
    <property type="project" value="UniProtKB-SubCell"/>
</dbReference>
<sequence>IMLIDYETIMLLFGMMIIVSVLKHSGLFTIIAVKIAELTMGKPIKILILFSFVTAIMSAFLDNVTTVLIVIPLIIELTRGLGLNPKKYVLSQIMISNIGGAATLIGDPPNVIIGSKVGLTFNQFLYNMGPPIIIIFIVVLAFIWIINRDEFKSIDDDVIKLFTVNLLLEKIRHDHGNTNIDKPLIIKGLVFLAITILLFITQTITHLPPGVVAISMGVFLVLYTKSDIEKILEDVEWTTLMFFVGLFILVGSLEHYHVIKWIADNVFNNLGNNPYINI</sequence>
<proteinExistence type="predicted"/>
<comment type="subcellular location">
    <subcellularLocation>
        <location evidence="1">Membrane</location>
        <topology evidence="1">Multi-pass membrane protein</topology>
    </subcellularLocation>
</comment>
<evidence type="ECO:0000259" key="7">
    <source>
        <dbReference type="Pfam" id="PF03600"/>
    </source>
</evidence>
<evidence type="ECO:0000256" key="3">
    <source>
        <dbReference type="ARBA" id="ARBA00022692"/>
    </source>
</evidence>
<feature type="non-terminal residue" evidence="8">
    <location>
        <position position="278"/>
    </location>
</feature>
<dbReference type="Pfam" id="PF03600">
    <property type="entry name" value="CitMHS"/>
    <property type="match status" value="1"/>
</dbReference>
<gene>
    <name evidence="8" type="ORF">METZ01_LOCUS408904</name>
</gene>
<feature type="transmembrane region" description="Helical" evidence="6">
    <location>
        <begin position="184"/>
        <end position="201"/>
    </location>
</feature>
<evidence type="ECO:0000256" key="1">
    <source>
        <dbReference type="ARBA" id="ARBA00004141"/>
    </source>
</evidence>
<dbReference type="PANTHER" id="PTHR43568:SF1">
    <property type="entry name" value="P PROTEIN"/>
    <property type="match status" value="1"/>
</dbReference>
<dbReference type="GO" id="GO:0055085">
    <property type="term" value="P:transmembrane transport"/>
    <property type="evidence" value="ECO:0007669"/>
    <property type="project" value="InterPro"/>
</dbReference>
<feature type="transmembrane region" description="Helical" evidence="6">
    <location>
        <begin position="12"/>
        <end position="35"/>
    </location>
</feature>
<organism evidence="8">
    <name type="scientific">marine metagenome</name>
    <dbReference type="NCBI Taxonomy" id="408172"/>
    <lineage>
        <taxon>unclassified sequences</taxon>
        <taxon>metagenomes</taxon>
        <taxon>ecological metagenomes</taxon>
    </lineage>
</organism>
<feature type="transmembrane region" description="Helical" evidence="6">
    <location>
        <begin position="235"/>
        <end position="253"/>
    </location>
</feature>
<feature type="domain" description="Citrate transporter-like" evidence="7">
    <location>
        <begin position="4"/>
        <end position="266"/>
    </location>
</feature>
<reference evidence="8" key="1">
    <citation type="submission" date="2018-05" db="EMBL/GenBank/DDBJ databases">
        <authorList>
            <person name="Lanie J.A."/>
            <person name="Ng W.-L."/>
            <person name="Kazmierczak K.M."/>
            <person name="Andrzejewski T.M."/>
            <person name="Davidsen T.M."/>
            <person name="Wayne K.J."/>
            <person name="Tettelin H."/>
            <person name="Glass J.I."/>
            <person name="Rusch D."/>
            <person name="Podicherti R."/>
            <person name="Tsui H.-C.T."/>
            <person name="Winkler M.E."/>
        </authorList>
    </citation>
    <scope>NUCLEOTIDE SEQUENCE</scope>
</reference>
<keyword evidence="3 6" id="KW-0812">Transmembrane</keyword>
<name>A0A382WC12_9ZZZZ</name>
<dbReference type="AlphaFoldDB" id="A0A382WC12"/>
<feature type="transmembrane region" description="Helical" evidence="6">
    <location>
        <begin position="124"/>
        <end position="146"/>
    </location>
</feature>
<evidence type="ECO:0000256" key="5">
    <source>
        <dbReference type="ARBA" id="ARBA00023136"/>
    </source>
</evidence>
<keyword evidence="5 6" id="KW-0472">Membrane</keyword>
<feature type="non-terminal residue" evidence="8">
    <location>
        <position position="1"/>
    </location>
</feature>
<dbReference type="InterPro" id="IPR004680">
    <property type="entry name" value="Cit_transptr-like_dom"/>
</dbReference>
<protein>
    <recommendedName>
        <fullName evidence="7">Citrate transporter-like domain-containing protein</fullName>
    </recommendedName>
</protein>
<feature type="transmembrane region" description="Helical" evidence="6">
    <location>
        <begin position="47"/>
        <end position="75"/>
    </location>
</feature>
<keyword evidence="4 6" id="KW-1133">Transmembrane helix</keyword>
<dbReference type="PANTHER" id="PTHR43568">
    <property type="entry name" value="P PROTEIN"/>
    <property type="match status" value="1"/>
</dbReference>
<evidence type="ECO:0000256" key="6">
    <source>
        <dbReference type="SAM" id="Phobius"/>
    </source>
</evidence>
<evidence type="ECO:0000256" key="4">
    <source>
        <dbReference type="ARBA" id="ARBA00022989"/>
    </source>
</evidence>
<accession>A0A382WC12</accession>